<organism evidence="1 2">
    <name type="scientific">Datura stramonium</name>
    <name type="common">Jimsonweed</name>
    <name type="synonym">Common thornapple</name>
    <dbReference type="NCBI Taxonomy" id="4076"/>
    <lineage>
        <taxon>Eukaryota</taxon>
        <taxon>Viridiplantae</taxon>
        <taxon>Streptophyta</taxon>
        <taxon>Embryophyta</taxon>
        <taxon>Tracheophyta</taxon>
        <taxon>Spermatophyta</taxon>
        <taxon>Magnoliopsida</taxon>
        <taxon>eudicotyledons</taxon>
        <taxon>Gunneridae</taxon>
        <taxon>Pentapetalae</taxon>
        <taxon>asterids</taxon>
        <taxon>lamiids</taxon>
        <taxon>Solanales</taxon>
        <taxon>Solanaceae</taxon>
        <taxon>Solanoideae</taxon>
        <taxon>Datureae</taxon>
        <taxon>Datura</taxon>
    </lineage>
</organism>
<evidence type="ECO:0000313" key="1">
    <source>
        <dbReference type="EMBL" id="MCE2055508.1"/>
    </source>
</evidence>
<dbReference type="EMBL" id="JACEIK010006327">
    <property type="protein sequence ID" value="MCE2055508.1"/>
    <property type="molecule type" value="Genomic_DNA"/>
</dbReference>
<accession>A0ABS8W1Q7</accession>
<proteinExistence type="predicted"/>
<reference evidence="1 2" key="1">
    <citation type="journal article" date="2021" name="BMC Genomics">
        <title>Datura genome reveals duplications of psychoactive alkaloid biosynthetic genes and high mutation rate following tissue culture.</title>
        <authorList>
            <person name="Rajewski A."/>
            <person name="Carter-House D."/>
            <person name="Stajich J."/>
            <person name="Litt A."/>
        </authorList>
    </citation>
    <scope>NUCLEOTIDE SEQUENCE [LARGE SCALE GENOMIC DNA]</scope>
    <source>
        <strain evidence="1">AR-01</strain>
    </source>
</reference>
<name>A0ABS8W1Q7_DATST</name>
<feature type="non-terminal residue" evidence="1">
    <location>
        <position position="1"/>
    </location>
</feature>
<keyword evidence="2" id="KW-1185">Reference proteome</keyword>
<sequence>HFIETNMMKKLDLKKLSKGKTSYLCSISQYLYQTEAVEQRLIGLVDASANRTSTPSKSRCPVQVSRISYEGQHCPTRQHILEKLP</sequence>
<dbReference type="Proteomes" id="UP000823775">
    <property type="component" value="Unassembled WGS sequence"/>
</dbReference>
<feature type="non-terminal residue" evidence="1">
    <location>
        <position position="85"/>
    </location>
</feature>
<gene>
    <name evidence="1" type="ORF">HAX54_042778</name>
</gene>
<protein>
    <submittedName>
        <fullName evidence="1">Uncharacterized protein</fullName>
    </submittedName>
</protein>
<comment type="caution">
    <text evidence="1">The sequence shown here is derived from an EMBL/GenBank/DDBJ whole genome shotgun (WGS) entry which is preliminary data.</text>
</comment>
<evidence type="ECO:0000313" key="2">
    <source>
        <dbReference type="Proteomes" id="UP000823775"/>
    </source>
</evidence>